<dbReference type="Proteomes" id="UP001549097">
    <property type="component" value="Unassembled WGS sequence"/>
</dbReference>
<keyword evidence="3" id="KW-1185">Reference proteome</keyword>
<feature type="domain" description="SnoaL-like" evidence="1">
    <location>
        <begin position="17"/>
        <end position="112"/>
    </location>
</feature>
<dbReference type="InterPro" id="IPR037401">
    <property type="entry name" value="SnoaL-like"/>
</dbReference>
<dbReference type="SUPFAM" id="SSF54427">
    <property type="entry name" value="NTF2-like"/>
    <property type="match status" value="1"/>
</dbReference>
<dbReference type="Gene3D" id="3.10.450.50">
    <property type="match status" value="1"/>
</dbReference>
<dbReference type="InterPro" id="IPR011944">
    <property type="entry name" value="Steroid_delta5-4_isomerase"/>
</dbReference>
<name>A0ABV2LNB8_9BACL</name>
<comment type="caution">
    <text evidence="2">The sequence shown here is derived from an EMBL/GenBank/DDBJ whole genome shotgun (WGS) entry which is preliminary data.</text>
</comment>
<organism evidence="2 3">
    <name type="scientific">Fictibacillus halophilus</name>
    <dbReference type="NCBI Taxonomy" id="1610490"/>
    <lineage>
        <taxon>Bacteria</taxon>
        <taxon>Bacillati</taxon>
        <taxon>Bacillota</taxon>
        <taxon>Bacilli</taxon>
        <taxon>Bacillales</taxon>
        <taxon>Fictibacillaceae</taxon>
        <taxon>Fictibacillus</taxon>
    </lineage>
</organism>
<dbReference type="InterPro" id="IPR032710">
    <property type="entry name" value="NTF2-like_dom_sf"/>
</dbReference>
<protein>
    <submittedName>
        <fullName evidence="2">Uncharacterized protein (TIGR02246 family)</fullName>
    </submittedName>
</protein>
<dbReference type="NCBIfam" id="TIGR02246">
    <property type="entry name" value="SgcJ/EcaC family oxidoreductase"/>
    <property type="match status" value="1"/>
</dbReference>
<gene>
    <name evidence="2" type="ORF">ABID52_003682</name>
</gene>
<sequence length="151" mass="17250">MMETENTKAVEDLYFNFLHAWNERNSRAMADHFTKDGEMVGYDGSQAFGPEEIHAHLEPIFSSFPTPPYYAKVKNISFLNDDAVIVRAIAGMVPVGKTELSQELNTHHTVVAVKNDEKWFIKLFQNTPAQFHGRPELLNQMTEELRALLPE</sequence>
<dbReference type="Pfam" id="PF12680">
    <property type="entry name" value="SnoaL_2"/>
    <property type="match status" value="1"/>
</dbReference>
<proteinExistence type="predicted"/>
<reference evidence="2 3" key="1">
    <citation type="submission" date="2024-06" db="EMBL/GenBank/DDBJ databases">
        <title>Genomic Encyclopedia of Type Strains, Phase IV (KMG-IV): sequencing the most valuable type-strain genomes for metagenomic binning, comparative biology and taxonomic classification.</title>
        <authorList>
            <person name="Goeker M."/>
        </authorList>
    </citation>
    <scope>NUCLEOTIDE SEQUENCE [LARGE SCALE GENOMIC DNA]</scope>
    <source>
        <strain evidence="2 3">DSM 100124</strain>
    </source>
</reference>
<accession>A0ABV2LNB8</accession>
<evidence type="ECO:0000259" key="1">
    <source>
        <dbReference type="Pfam" id="PF12680"/>
    </source>
</evidence>
<evidence type="ECO:0000313" key="2">
    <source>
        <dbReference type="EMBL" id="MET3730065.1"/>
    </source>
</evidence>
<evidence type="ECO:0000313" key="3">
    <source>
        <dbReference type="Proteomes" id="UP001549097"/>
    </source>
</evidence>
<dbReference type="EMBL" id="JBEPMP010000002">
    <property type="protein sequence ID" value="MET3730065.1"/>
    <property type="molecule type" value="Genomic_DNA"/>
</dbReference>